<dbReference type="OrthoDB" id="9802948at2"/>
<dbReference type="InterPro" id="IPR009022">
    <property type="entry name" value="EFG_III"/>
</dbReference>
<dbReference type="CDD" id="cd16262">
    <property type="entry name" value="EFG_III"/>
    <property type="match status" value="1"/>
</dbReference>
<proteinExistence type="predicted"/>
<gene>
    <name evidence="9" type="ORF">SAMN05216241_10965</name>
</gene>
<dbReference type="CDD" id="cd03713">
    <property type="entry name" value="EFG_mtEFG_C"/>
    <property type="match status" value="1"/>
</dbReference>
<dbReference type="STRING" id="1082479.SAMN05216241_10965"/>
<evidence type="ECO:0000259" key="8">
    <source>
        <dbReference type="PROSITE" id="PS51722"/>
    </source>
</evidence>
<dbReference type="Pfam" id="PF22042">
    <property type="entry name" value="EF-G_D2"/>
    <property type="match status" value="1"/>
</dbReference>
<keyword evidence="4" id="KW-0648">Protein biosynthesis</keyword>
<dbReference type="Pfam" id="PF14492">
    <property type="entry name" value="EFG_III"/>
    <property type="match status" value="1"/>
</dbReference>
<dbReference type="PANTHER" id="PTHR43261">
    <property type="entry name" value="TRANSLATION ELONGATION FACTOR G-RELATED"/>
    <property type="match status" value="1"/>
</dbReference>
<dbReference type="Pfam" id="PF00009">
    <property type="entry name" value="GTP_EFTU"/>
    <property type="match status" value="1"/>
</dbReference>
<dbReference type="FunFam" id="3.30.230.10:FF:000003">
    <property type="entry name" value="Elongation factor G"/>
    <property type="match status" value="1"/>
</dbReference>
<dbReference type="InterPro" id="IPR035649">
    <property type="entry name" value="EFG_V"/>
</dbReference>
<dbReference type="SUPFAM" id="SSF50447">
    <property type="entry name" value="Translation proteins"/>
    <property type="match status" value="1"/>
</dbReference>
<evidence type="ECO:0000256" key="7">
    <source>
        <dbReference type="SAM" id="MobiDB-lite"/>
    </source>
</evidence>
<name>A0A1G7TFE0_9PROT</name>
<dbReference type="Gene3D" id="3.30.70.240">
    <property type="match status" value="1"/>
</dbReference>
<keyword evidence="2" id="KW-0547">Nucleotide-binding</keyword>
<dbReference type="SUPFAM" id="SSF52540">
    <property type="entry name" value="P-loop containing nucleoside triphosphate hydrolases"/>
    <property type="match status" value="1"/>
</dbReference>
<dbReference type="InterPro" id="IPR020568">
    <property type="entry name" value="Ribosomal_Su5_D2-typ_SF"/>
</dbReference>
<evidence type="ECO:0000256" key="3">
    <source>
        <dbReference type="ARBA" id="ARBA00022768"/>
    </source>
</evidence>
<evidence type="ECO:0000256" key="5">
    <source>
        <dbReference type="ARBA" id="ARBA00023134"/>
    </source>
</evidence>
<evidence type="ECO:0000256" key="4">
    <source>
        <dbReference type="ARBA" id="ARBA00022917"/>
    </source>
</evidence>
<dbReference type="CDD" id="cd04170">
    <property type="entry name" value="EF-G_bact"/>
    <property type="match status" value="1"/>
</dbReference>
<evidence type="ECO:0000256" key="1">
    <source>
        <dbReference type="ARBA" id="ARBA00017872"/>
    </source>
</evidence>
<keyword evidence="5" id="KW-0342">GTP-binding</keyword>
<dbReference type="InterPro" id="IPR018054">
    <property type="entry name" value="Chromogranin_CS"/>
</dbReference>
<dbReference type="NCBIfam" id="NF009891">
    <property type="entry name" value="PRK13351.1-1"/>
    <property type="match status" value="1"/>
</dbReference>
<dbReference type="InterPro" id="IPR041095">
    <property type="entry name" value="EFG_II"/>
</dbReference>
<dbReference type="InterPro" id="IPR027417">
    <property type="entry name" value="P-loop_NTPase"/>
</dbReference>
<dbReference type="Proteomes" id="UP000199415">
    <property type="component" value="Unassembled WGS sequence"/>
</dbReference>
<dbReference type="InterPro" id="IPR035647">
    <property type="entry name" value="EFG_III/V"/>
</dbReference>
<dbReference type="InterPro" id="IPR047872">
    <property type="entry name" value="EFG_IV"/>
</dbReference>
<dbReference type="NCBIfam" id="NF009379">
    <property type="entry name" value="PRK12740.1-3"/>
    <property type="match status" value="1"/>
</dbReference>
<evidence type="ECO:0000256" key="6">
    <source>
        <dbReference type="ARBA" id="ARBA00024731"/>
    </source>
</evidence>
<reference evidence="9 10" key="1">
    <citation type="submission" date="2016-10" db="EMBL/GenBank/DDBJ databases">
        <authorList>
            <person name="de Groot N.N."/>
        </authorList>
    </citation>
    <scope>NUCLEOTIDE SEQUENCE [LARGE SCALE GENOMIC DNA]</scope>
    <source>
        <strain evidence="9 10">DSM 25584</strain>
    </source>
</reference>
<dbReference type="InterPro" id="IPR005517">
    <property type="entry name" value="Transl_elong_EFG/EF2_IV"/>
</dbReference>
<dbReference type="Gene3D" id="3.30.230.10">
    <property type="match status" value="1"/>
</dbReference>
<feature type="compositionally biased region" description="Basic and acidic residues" evidence="7">
    <location>
        <begin position="51"/>
        <end position="61"/>
    </location>
</feature>
<dbReference type="Gene3D" id="2.40.30.10">
    <property type="entry name" value="Translation factors"/>
    <property type="match status" value="1"/>
</dbReference>
<feature type="region of interest" description="Disordered" evidence="7">
    <location>
        <begin position="37"/>
        <end position="63"/>
    </location>
</feature>
<protein>
    <recommendedName>
        <fullName evidence="1">Elongation factor G</fullName>
    </recommendedName>
</protein>
<dbReference type="Gene3D" id="3.30.70.870">
    <property type="entry name" value="Elongation Factor G (Translational Gtpase), domain 3"/>
    <property type="match status" value="1"/>
</dbReference>
<dbReference type="GO" id="GO:0003924">
    <property type="term" value="F:GTPase activity"/>
    <property type="evidence" value="ECO:0007669"/>
    <property type="project" value="InterPro"/>
</dbReference>
<dbReference type="SUPFAM" id="SSF54980">
    <property type="entry name" value="EF-G C-terminal domain-like"/>
    <property type="match status" value="2"/>
</dbReference>
<feature type="domain" description="Tr-type G" evidence="8">
    <location>
        <begin position="7"/>
        <end position="279"/>
    </location>
</feature>
<dbReference type="InterPro" id="IPR009000">
    <property type="entry name" value="Transl_B-barrel_sf"/>
</dbReference>
<dbReference type="PANTHER" id="PTHR43261:SF7">
    <property type="entry name" value="ELONGATION FACTOR G-LIKE PROTEIN"/>
    <property type="match status" value="1"/>
</dbReference>
<dbReference type="GO" id="GO:0003746">
    <property type="term" value="F:translation elongation factor activity"/>
    <property type="evidence" value="ECO:0007669"/>
    <property type="project" value="UniProtKB-KW"/>
</dbReference>
<dbReference type="InterPro" id="IPR014721">
    <property type="entry name" value="Ribsml_uS5_D2-typ_fold_subgr"/>
</dbReference>
<dbReference type="InterPro" id="IPR053905">
    <property type="entry name" value="EF-G-like_DII"/>
</dbReference>
<dbReference type="InterPro" id="IPR000640">
    <property type="entry name" value="EFG_V-like"/>
</dbReference>
<accession>A0A1G7TFE0</accession>
<dbReference type="GO" id="GO:0005525">
    <property type="term" value="F:GTP binding"/>
    <property type="evidence" value="ECO:0007669"/>
    <property type="project" value="UniProtKB-KW"/>
</dbReference>
<evidence type="ECO:0000313" key="9">
    <source>
        <dbReference type="EMBL" id="SDG34023.1"/>
    </source>
</evidence>
<dbReference type="Gene3D" id="3.40.50.300">
    <property type="entry name" value="P-loop containing nucleotide triphosphate hydrolases"/>
    <property type="match status" value="1"/>
</dbReference>
<dbReference type="Pfam" id="PF03764">
    <property type="entry name" value="EFG_IV"/>
    <property type="match status" value="1"/>
</dbReference>
<keyword evidence="10" id="KW-1185">Reference proteome</keyword>
<keyword evidence="3 9" id="KW-0251">Elongation factor</keyword>
<dbReference type="CDD" id="cd01434">
    <property type="entry name" value="EFG_mtEFG1_IV"/>
    <property type="match status" value="1"/>
</dbReference>
<dbReference type="RefSeq" id="WP_090020962.1">
    <property type="nucleotide sequence ID" value="NZ_FNCE01000009.1"/>
</dbReference>
<evidence type="ECO:0000256" key="2">
    <source>
        <dbReference type="ARBA" id="ARBA00022741"/>
    </source>
</evidence>
<dbReference type="GO" id="GO:0032790">
    <property type="term" value="P:ribosome disassembly"/>
    <property type="evidence" value="ECO:0007669"/>
    <property type="project" value="TreeGrafter"/>
</dbReference>
<dbReference type="PROSITE" id="PS00422">
    <property type="entry name" value="GRANINS_1"/>
    <property type="match status" value="1"/>
</dbReference>
<dbReference type="SUPFAM" id="SSF54211">
    <property type="entry name" value="Ribosomal protein S5 domain 2-like"/>
    <property type="match status" value="1"/>
</dbReference>
<organism evidence="9 10">
    <name type="scientific">Limimonas halophila</name>
    <dbReference type="NCBI Taxonomy" id="1082479"/>
    <lineage>
        <taxon>Bacteria</taxon>
        <taxon>Pseudomonadati</taxon>
        <taxon>Pseudomonadota</taxon>
        <taxon>Alphaproteobacteria</taxon>
        <taxon>Rhodospirillales</taxon>
        <taxon>Rhodovibrionaceae</taxon>
        <taxon>Limimonas</taxon>
    </lineage>
</organism>
<dbReference type="AlphaFoldDB" id="A0A1G7TFE0"/>
<sequence length="680" mass="74342">MTHDAAATPRCAVLAGQYTSGKTTLLEALLHSAGALDRRGSPSAGTSVGDASREAREREMSVEPNVAEASYLGDPWSIIDCPGSIEFMHDTRTCLMAADVAVVVAEPDPERVLALDPLMRTLDAYAIPHMVFINQMDRAETPVREVMAALQDVSARPLVLRQVPIREGGKVSGYVDLVSERAYRYRDGQPSELVSLPEDVAEREEEARQALLESLADYDDELLEKLLEDAVPPAEEIYADLKQDVRDDLVVPVFLGSAAHGHGITRLWKALRHETPGPAAGAERLGVREAAGLGDGELAATVVRTFHQPHAGKLSLTRVWQGQLTDGDTVAGQRLSAIYRLTGSEPRKVGAAGAGELVALPRLDALHTGSLITGKATLSDTALPWPSPAEPVYTLVVEPEKRADEVKLTTGISRLVEEDAAYRLEHDPDTGRMLLQGQGEMHLAVALDKLRHRFNVEVRTERPPTPYRETIRQGTTHHSRFKRQTGGHGQFADVQIKIAPRARGEGFQFTNAIVGGTVPKQFVPAVEEGVREALERGPLGFPVVDVAVELFDGQYHSVDSSEQAFKTVGRMAVSEALPSCDPVLLEPIERVTVSVPKHYTHNMHGLVAERRGQVLGFDDKPGWTGWDDLEALMPAAALDDFIIDLRSLTRGLGFFTHRFERLQELTGREAERVLHRMPAS</sequence>
<dbReference type="Pfam" id="PF00679">
    <property type="entry name" value="EFG_C"/>
    <property type="match status" value="1"/>
</dbReference>
<dbReference type="InterPro" id="IPR000795">
    <property type="entry name" value="T_Tr_GTP-bd_dom"/>
</dbReference>
<dbReference type="PROSITE" id="PS51722">
    <property type="entry name" value="G_TR_2"/>
    <property type="match status" value="1"/>
</dbReference>
<dbReference type="EMBL" id="FNCE01000009">
    <property type="protein sequence ID" value="SDG34023.1"/>
    <property type="molecule type" value="Genomic_DNA"/>
</dbReference>
<evidence type="ECO:0000313" key="10">
    <source>
        <dbReference type="Proteomes" id="UP000199415"/>
    </source>
</evidence>
<comment type="function">
    <text evidence="6">Catalyzes the GTP-dependent ribosomal translocation step during translation elongation. During this step, the ribosome changes from the pre-translocational (PRE) to the post-translocational (POST) state as the newly formed A-site-bound peptidyl-tRNA and P-site-bound deacylated tRNA move to the P and E sites, respectively. Catalyzes the coordinated movement of the two tRNA molecules, the mRNA and conformational changes in the ribosome.</text>
</comment>
<dbReference type="SMART" id="SM00889">
    <property type="entry name" value="EFG_IV"/>
    <property type="match status" value="1"/>
</dbReference>
<dbReference type="SMART" id="SM00838">
    <property type="entry name" value="EFG_C"/>
    <property type="match status" value="1"/>
</dbReference>
<dbReference type="GO" id="GO:0097216">
    <property type="term" value="F:guanosine tetraphosphate binding"/>
    <property type="evidence" value="ECO:0007669"/>
    <property type="project" value="UniProtKB-ARBA"/>
</dbReference>